<accession>A0A171DNN4</accession>
<dbReference type="Gene3D" id="3.30.559.10">
    <property type="entry name" value="Chloramphenicol acetyltransferase-like domain"/>
    <property type="match status" value="1"/>
</dbReference>
<dbReference type="CDD" id="cd19531">
    <property type="entry name" value="LCL_NRPS-like"/>
    <property type="match status" value="1"/>
</dbReference>
<reference evidence="7" key="2">
    <citation type="submission" date="2016-04" db="EMBL/GenBank/DDBJ databases">
        <title>Planomonospora sphaerica JCM9374 whole genome shotgun sequence.</title>
        <authorList>
            <person name="Suzuki T."/>
            <person name="Dohra H."/>
            <person name="Kodani S."/>
        </authorList>
    </citation>
    <scope>NUCLEOTIDE SEQUENCE [LARGE SCALE GENOMIC DNA]</scope>
    <source>
        <strain evidence="7">JCM 9374</strain>
    </source>
</reference>
<dbReference type="AlphaFoldDB" id="A0A171DNN4"/>
<dbReference type="GO" id="GO:0005737">
    <property type="term" value="C:cytoplasm"/>
    <property type="evidence" value="ECO:0007669"/>
    <property type="project" value="TreeGrafter"/>
</dbReference>
<dbReference type="FunFam" id="3.40.50.12780:FF:000012">
    <property type="entry name" value="Non-ribosomal peptide synthetase"/>
    <property type="match status" value="1"/>
</dbReference>
<sequence>MSDLAERLGRLPQGQRSRLLRQMRGQMSAGGGGRTALTRLDHGSRARTSFQQEQMWFVDRLGGGRTRNNIALSVRLRGPLDPAALRESVDAVVRRHQVLHSRLIEVDGLPWQEPVPGYVVGVRQTDLSGGDDPERELAELTAADAAAPFDLAAGPPIRARLVRLSDDEHVLLWVVHHVVWDPGSTRVFAEELTSGYEAAVAGREHDLPGLPVEYADFAAWQRERLDAERSAALAESWRRILAGSRATEVMSDFPRTPETRGEGKGLSLSLDAETLGRLSATAEAAGTTVFTTLLAAFNALLRHWTRSEDVVVGTASASRPHPDLERLIGCFVSMITLRTEVTDDLTFLELVGRTSSTVMDAFAHSELPFEQVVEAVRPPRDPLRHPLFQIEFTSLGRWGAHRAEAGGVEFCIEQKHDGAAKFDMSFLAGESDGLELSLEYNTSLYRYGTAAGLLEAFQRVLRQVAEDPQVRVGDLSLVEEPGASRHARELSRGGPVDEAAWTATLDRLFRERARARPGAVAVRSGDAVVDYGTLDRWSDAVADGLRARGARRDEPVAVLLGRGPAAVAGVLGVLKAGAAYLPVDPAAPAERVATILADASVRLALVPGGSGGPGGGDGTGGAGPDSAGVLPGHVAAVPVPGPPAGGTPSASPASPVCEPGDLAYVLYTSGSSGVPKGVMVEHRSVAHFSRAIAADYEITESDRVLHFAPLTFDVSVFEIFTTLLAGAELVVAGDEERRDPELLTALMRRTGVTVAELPPALMPLLDQRRLPDLRLVSVGGEAFPGGLVAEWTAGERRFVNGYGPTEATVAVTLMNCVGSYDRNPPIGRPMAGHQAFVLDERLRPVPPGVPGELCVAGPGVARGYLGRPELTAERFVDNPYADGEATARLYRTGDLARWLPGGNLDFLGRTDRQLKLRGFRIEPGEVEAVLTRQPGVEQAVVTVVAGADGERVLVGYAVGTADAEAVRRGAAALLPGYMVPVVVTLDELPLTPHGKVDLTALPVPADQAGPEGTAPRDAVEEKIARGIVAPLLGREQVDVEGDFFALGGSSLQATTVVSRVRGHFGVDIALADFFSRPTVAGLAALVRDAQRDAAAQQDRLLSVFDRIEQMSDEEAAEMLRSLRAGGDAS</sequence>
<dbReference type="Gene3D" id="3.30.559.30">
    <property type="entry name" value="Nonribosomal peptide synthetase, condensation domain"/>
    <property type="match status" value="1"/>
</dbReference>
<feature type="region of interest" description="Disordered" evidence="4">
    <location>
        <begin position="635"/>
        <end position="654"/>
    </location>
</feature>
<comment type="caution">
    <text evidence="6">The sequence shown here is derived from an EMBL/GenBank/DDBJ whole genome shotgun (WGS) entry which is preliminary data.</text>
</comment>
<dbReference type="Gene3D" id="3.30.300.30">
    <property type="match status" value="1"/>
</dbReference>
<dbReference type="SUPFAM" id="SSF56801">
    <property type="entry name" value="Acetyl-CoA synthetase-like"/>
    <property type="match status" value="1"/>
</dbReference>
<dbReference type="GO" id="GO:0044550">
    <property type="term" value="P:secondary metabolite biosynthetic process"/>
    <property type="evidence" value="ECO:0007669"/>
    <property type="project" value="TreeGrafter"/>
</dbReference>
<dbReference type="InterPro" id="IPR000873">
    <property type="entry name" value="AMP-dep_synth/lig_dom"/>
</dbReference>
<dbReference type="NCBIfam" id="TIGR01733">
    <property type="entry name" value="AA-adenyl-dom"/>
    <property type="match status" value="1"/>
</dbReference>
<organism evidence="6 7">
    <name type="scientific">Planomonospora sphaerica</name>
    <dbReference type="NCBI Taxonomy" id="161355"/>
    <lineage>
        <taxon>Bacteria</taxon>
        <taxon>Bacillati</taxon>
        <taxon>Actinomycetota</taxon>
        <taxon>Actinomycetes</taxon>
        <taxon>Streptosporangiales</taxon>
        <taxon>Streptosporangiaceae</taxon>
        <taxon>Planomonospora</taxon>
    </lineage>
</organism>
<dbReference type="GO" id="GO:0003824">
    <property type="term" value="F:catalytic activity"/>
    <property type="evidence" value="ECO:0007669"/>
    <property type="project" value="InterPro"/>
</dbReference>
<evidence type="ECO:0000256" key="3">
    <source>
        <dbReference type="ARBA" id="ARBA00022553"/>
    </source>
</evidence>
<evidence type="ECO:0000313" key="6">
    <source>
        <dbReference type="EMBL" id="GAT70671.1"/>
    </source>
</evidence>
<dbReference type="Pfam" id="PF13193">
    <property type="entry name" value="AMP-binding_C"/>
    <property type="match status" value="1"/>
</dbReference>
<dbReference type="GO" id="GO:0031177">
    <property type="term" value="F:phosphopantetheine binding"/>
    <property type="evidence" value="ECO:0007669"/>
    <property type="project" value="InterPro"/>
</dbReference>
<feature type="domain" description="Carrier" evidence="5">
    <location>
        <begin position="1015"/>
        <end position="1090"/>
    </location>
</feature>
<dbReference type="STRING" id="161355.PS9374_06357"/>
<evidence type="ECO:0000256" key="2">
    <source>
        <dbReference type="ARBA" id="ARBA00022450"/>
    </source>
</evidence>
<keyword evidence="7" id="KW-1185">Reference proteome</keyword>
<dbReference type="SUPFAM" id="SSF47336">
    <property type="entry name" value="ACP-like"/>
    <property type="match status" value="1"/>
</dbReference>
<evidence type="ECO:0000313" key="7">
    <source>
        <dbReference type="Proteomes" id="UP000077701"/>
    </source>
</evidence>
<dbReference type="GO" id="GO:0072330">
    <property type="term" value="P:monocarboxylic acid biosynthetic process"/>
    <property type="evidence" value="ECO:0007669"/>
    <property type="project" value="UniProtKB-ARBA"/>
</dbReference>
<dbReference type="PANTHER" id="PTHR45527:SF1">
    <property type="entry name" value="FATTY ACID SYNTHASE"/>
    <property type="match status" value="1"/>
</dbReference>
<proteinExistence type="predicted"/>
<dbReference type="InterPro" id="IPR010071">
    <property type="entry name" value="AA_adenyl_dom"/>
</dbReference>
<comment type="cofactor">
    <cofactor evidence="1">
        <name>pantetheine 4'-phosphate</name>
        <dbReference type="ChEBI" id="CHEBI:47942"/>
    </cofactor>
</comment>
<reference evidence="6 7" key="1">
    <citation type="journal article" date="2016" name="Genome Announc.">
        <title>Draft Genome Sequence of Planomonospora sphaerica JCM9374, a Rare Actinomycete.</title>
        <authorList>
            <person name="Dohra H."/>
            <person name="Suzuki T."/>
            <person name="Inoue Y."/>
            <person name="Kodani S."/>
        </authorList>
    </citation>
    <scope>NUCLEOTIDE SEQUENCE [LARGE SCALE GENOMIC DNA]</scope>
    <source>
        <strain evidence="6 7">JCM 9374</strain>
    </source>
</reference>
<feature type="region of interest" description="Disordered" evidence="4">
    <location>
        <begin position="608"/>
        <end position="629"/>
    </location>
</feature>
<gene>
    <name evidence="6" type="ORF">PS9374_06357</name>
</gene>
<dbReference type="Pfam" id="PF00550">
    <property type="entry name" value="PP-binding"/>
    <property type="match status" value="1"/>
</dbReference>
<dbReference type="Pfam" id="PF00501">
    <property type="entry name" value="AMP-binding"/>
    <property type="match status" value="1"/>
</dbReference>
<dbReference type="RefSeq" id="WP_068903127.1">
    <property type="nucleotide sequence ID" value="NZ_BDCX01000018.1"/>
</dbReference>
<dbReference type="InterPro" id="IPR006162">
    <property type="entry name" value="Ppantetheine_attach_site"/>
</dbReference>
<dbReference type="PROSITE" id="PS00455">
    <property type="entry name" value="AMP_BINDING"/>
    <property type="match status" value="1"/>
</dbReference>
<dbReference type="SUPFAM" id="SSF52777">
    <property type="entry name" value="CoA-dependent acyltransferases"/>
    <property type="match status" value="2"/>
</dbReference>
<dbReference type="InterPro" id="IPR036736">
    <property type="entry name" value="ACP-like_sf"/>
</dbReference>
<dbReference type="InterPro" id="IPR009081">
    <property type="entry name" value="PP-bd_ACP"/>
</dbReference>
<dbReference type="FunFam" id="1.10.1200.10:FF:000016">
    <property type="entry name" value="Non-ribosomal peptide synthase"/>
    <property type="match status" value="1"/>
</dbReference>
<dbReference type="PANTHER" id="PTHR45527">
    <property type="entry name" value="NONRIBOSOMAL PEPTIDE SYNTHETASE"/>
    <property type="match status" value="1"/>
</dbReference>
<evidence type="ECO:0000256" key="1">
    <source>
        <dbReference type="ARBA" id="ARBA00001957"/>
    </source>
</evidence>
<keyword evidence="3" id="KW-0597">Phosphoprotein</keyword>
<dbReference type="InterPro" id="IPR001242">
    <property type="entry name" value="Condensation_dom"/>
</dbReference>
<dbReference type="EMBL" id="BDCX01000018">
    <property type="protein sequence ID" value="GAT70671.1"/>
    <property type="molecule type" value="Genomic_DNA"/>
</dbReference>
<dbReference type="OrthoDB" id="3802848at2"/>
<dbReference type="GO" id="GO:0043041">
    <property type="term" value="P:amino acid activation for nonribosomal peptide biosynthetic process"/>
    <property type="evidence" value="ECO:0007669"/>
    <property type="project" value="TreeGrafter"/>
</dbReference>
<dbReference type="Pfam" id="PF00668">
    <property type="entry name" value="Condensation"/>
    <property type="match status" value="1"/>
</dbReference>
<dbReference type="CDD" id="cd05930">
    <property type="entry name" value="A_NRPS"/>
    <property type="match status" value="1"/>
</dbReference>
<dbReference type="InterPro" id="IPR020806">
    <property type="entry name" value="PKS_PP-bd"/>
</dbReference>
<dbReference type="InterPro" id="IPR020845">
    <property type="entry name" value="AMP-binding_CS"/>
</dbReference>
<protein>
    <submittedName>
        <fullName evidence="6">Non-ribosomal peptide synthetase</fullName>
    </submittedName>
</protein>
<dbReference type="InterPro" id="IPR025110">
    <property type="entry name" value="AMP-bd_C"/>
</dbReference>
<dbReference type="PROSITE" id="PS50075">
    <property type="entry name" value="CARRIER"/>
    <property type="match status" value="1"/>
</dbReference>
<dbReference type="Gene3D" id="1.10.1200.10">
    <property type="entry name" value="ACP-like"/>
    <property type="match status" value="1"/>
</dbReference>
<dbReference type="Proteomes" id="UP000077701">
    <property type="component" value="Unassembled WGS sequence"/>
</dbReference>
<keyword evidence="2" id="KW-0596">Phosphopantetheine</keyword>
<dbReference type="SMART" id="SM00823">
    <property type="entry name" value="PKS_PP"/>
    <property type="match status" value="1"/>
</dbReference>
<evidence type="ECO:0000259" key="5">
    <source>
        <dbReference type="PROSITE" id="PS50075"/>
    </source>
</evidence>
<dbReference type="GO" id="GO:0008610">
    <property type="term" value="P:lipid biosynthetic process"/>
    <property type="evidence" value="ECO:0007669"/>
    <property type="project" value="UniProtKB-ARBA"/>
</dbReference>
<dbReference type="InterPro" id="IPR042099">
    <property type="entry name" value="ANL_N_sf"/>
</dbReference>
<dbReference type="InterPro" id="IPR023213">
    <property type="entry name" value="CAT-like_dom_sf"/>
</dbReference>
<dbReference type="PROSITE" id="PS00012">
    <property type="entry name" value="PHOSPHOPANTETHEINE"/>
    <property type="match status" value="1"/>
</dbReference>
<evidence type="ECO:0000256" key="4">
    <source>
        <dbReference type="SAM" id="MobiDB-lite"/>
    </source>
</evidence>
<dbReference type="InterPro" id="IPR045851">
    <property type="entry name" value="AMP-bd_C_sf"/>
</dbReference>
<name>A0A171DNN4_9ACTN</name>
<feature type="compositionally biased region" description="Gly residues" evidence="4">
    <location>
        <begin position="608"/>
        <end position="623"/>
    </location>
</feature>
<dbReference type="Gene3D" id="3.40.50.12780">
    <property type="entry name" value="N-terminal domain of ligase-like"/>
    <property type="match status" value="1"/>
</dbReference>